<protein>
    <submittedName>
        <fullName evidence="1">Uncharacterized protein</fullName>
    </submittedName>
</protein>
<dbReference type="Proteomes" id="UP001148313">
    <property type="component" value="Unassembled WGS sequence"/>
</dbReference>
<organism evidence="1 2">
    <name type="scientific">Hoeflea poritis</name>
    <dbReference type="NCBI Taxonomy" id="2993659"/>
    <lineage>
        <taxon>Bacteria</taxon>
        <taxon>Pseudomonadati</taxon>
        <taxon>Pseudomonadota</taxon>
        <taxon>Alphaproteobacteria</taxon>
        <taxon>Hyphomicrobiales</taxon>
        <taxon>Rhizobiaceae</taxon>
        <taxon>Hoeflea</taxon>
    </lineage>
</organism>
<reference evidence="1" key="1">
    <citation type="submission" date="2022-11" db="EMBL/GenBank/DDBJ databases">
        <title>Hoeflea poritis sp. nov., isolated from scleractinian coral Porites lutea.</title>
        <authorList>
            <person name="Zhang G."/>
            <person name="Wei Q."/>
            <person name="Cai L."/>
        </authorList>
    </citation>
    <scope>NUCLEOTIDE SEQUENCE</scope>
    <source>
        <strain evidence="1">E7-10</strain>
    </source>
</reference>
<dbReference type="RefSeq" id="WP_271090137.1">
    <property type="nucleotide sequence ID" value="NZ_JAPJZH010000007.1"/>
</dbReference>
<dbReference type="Pfam" id="PF20370">
    <property type="entry name" value="DUF6665"/>
    <property type="match status" value="1"/>
</dbReference>
<proteinExistence type="predicted"/>
<keyword evidence="2" id="KW-1185">Reference proteome</keyword>
<sequence length="110" mass="12085">MAVKAPIFYRKRRGPETGAGILDGEILSEMASAIGRAGRGMEKALADLKEHDAQQSDADTDQRRLELVQKAADRAWALFVQYDMAGLSSQAQLVKRYAIPAEVLVRVGIR</sequence>
<dbReference type="EMBL" id="JAPJZH010000007">
    <property type="protein sequence ID" value="MDA4846397.1"/>
    <property type="molecule type" value="Genomic_DNA"/>
</dbReference>
<gene>
    <name evidence="1" type="ORF">OOZ53_13605</name>
</gene>
<dbReference type="InterPro" id="IPR046606">
    <property type="entry name" value="DUF6665"/>
</dbReference>
<comment type="caution">
    <text evidence="1">The sequence shown here is derived from an EMBL/GenBank/DDBJ whole genome shotgun (WGS) entry which is preliminary data.</text>
</comment>
<evidence type="ECO:0000313" key="1">
    <source>
        <dbReference type="EMBL" id="MDA4846397.1"/>
    </source>
</evidence>
<accession>A0ABT4VQM8</accession>
<name>A0ABT4VQM8_9HYPH</name>
<evidence type="ECO:0000313" key="2">
    <source>
        <dbReference type="Proteomes" id="UP001148313"/>
    </source>
</evidence>